<dbReference type="EMBL" id="AVOT02007551">
    <property type="protein sequence ID" value="MBW0484138.1"/>
    <property type="molecule type" value="Genomic_DNA"/>
</dbReference>
<dbReference type="GO" id="GO:0006890">
    <property type="term" value="P:retrograde vesicle-mediated transport, Golgi to endoplasmic reticulum"/>
    <property type="evidence" value="ECO:0007669"/>
    <property type="project" value="TreeGrafter"/>
</dbReference>
<dbReference type="PROSITE" id="PS50192">
    <property type="entry name" value="T_SNARE"/>
    <property type="match status" value="1"/>
</dbReference>
<evidence type="ECO:0000256" key="4">
    <source>
        <dbReference type="ARBA" id="ARBA00022692"/>
    </source>
</evidence>
<keyword evidence="3" id="KW-0813">Transport</keyword>
<protein>
    <recommendedName>
        <fullName evidence="10">t-SNARE coiled-coil homology domain-containing protein</fullName>
    </recommendedName>
</protein>
<evidence type="ECO:0000256" key="5">
    <source>
        <dbReference type="ARBA" id="ARBA00022927"/>
    </source>
</evidence>
<dbReference type="PANTHER" id="PTHR15959">
    <property type="entry name" value="SYNTAXIN-18"/>
    <property type="match status" value="1"/>
</dbReference>
<evidence type="ECO:0000256" key="8">
    <source>
        <dbReference type="ARBA" id="ARBA00023136"/>
    </source>
</evidence>
<accession>A0A9Q3CJL6</accession>
<feature type="domain" description="T-SNARE coiled-coil homology" evidence="10">
    <location>
        <begin position="284"/>
        <end position="346"/>
    </location>
</feature>
<dbReference type="PANTHER" id="PTHR15959:SF0">
    <property type="entry name" value="SYNTAXIN-18"/>
    <property type="match status" value="1"/>
</dbReference>
<dbReference type="GO" id="GO:0005783">
    <property type="term" value="C:endoplasmic reticulum"/>
    <property type="evidence" value="ECO:0007669"/>
    <property type="project" value="TreeGrafter"/>
</dbReference>
<sequence>MNCFSNRTQDFRDLVADKKKLKLPLIDSQQLKPITKQSHARKAATLDSWTKEAQLVARSIQDLLDFLNSIQRAYWNPTPSHLNQSSNHSKNRVVDIQKGSQGFTNVQWFSEKEKDEIDVLVGVGLKKSIESVRALEAAEKTRKSRNAERQSNHLIKLLRISIDSRNLQVEQFDSHRASILWFLNQKLTQLGKLFKTLQETRAKKKHEKAMKSGLAGMLNASGSSFSAGAFQSKISQSEPGHIPEAYRPKLIYDSKDVMGEEPPIESVLTPSQIQQFESESSALLEATENTLASIKKTESSLMEISNLQTELVQHLTQQTEMIDQLWDDAVVSTGKIEQGNKQLLRAKESNQESRVWLLIFILGSSFALLLVDYLAP</sequence>
<comment type="subcellular location">
    <subcellularLocation>
        <location evidence="1">Membrane</location>
        <topology evidence="1">Single-pass type IV membrane protein</topology>
    </subcellularLocation>
</comment>
<comment type="similarity">
    <text evidence="2">Belongs to the syntaxin family.</text>
</comment>
<keyword evidence="6 9" id="KW-1133">Transmembrane helix</keyword>
<keyword evidence="12" id="KW-1185">Reference proteome</keyword>
<reference evidence="11" key="1">
    <citation type="submission" date="2021-03" db="EMBL/GenBank/DDBJ databases">
        <title>Draft genome sequence of rust myrtle Austropuccinia psidii MF-1, a brazilian biotype.</title>
        <authorList>
            <person name="Quecine M.C."/>
            <person name="Pachon D.M.R."/>
            <person name="Bonatelli M.L."/>
            <person name="Correr F.H."/>
            <person name="Franceschini L.M."/>
            <person name="Leite T.F."/>
            <person name="Margarido G.R.A."/>
            <person name="Almeida C.A."/>
            <person name="Ferrarezi J.A."/>
            <person name="Labate C.A."/>
        </authorList>
    </citation>
    <scope>NUCLEOTIDE SEQUENCE</scope>
    <source>
        <strain evidence="11">MF-1</strain>
    </source>
</reference>
<dbReference type="Pfam" id="PF10496">
    <property type="entry name" value="Syntaxin-18_N"/>
    <property type="match status" value="1"/>
</dbReference>
<evidence type="ECO:0000313" key="11">
    <source>
        <dbReference type="EMBL" id="MBW0484138.1"/>
    </source>
</evidence>
<keyword evidence="4 9" id="KW-0812">Transmembrane</keyword>
<feature type="transmembrane region" description="Helical" evidence="9">
    <location>
        <begin position="355"/>
        <end position="375"/>
    </location>
</feature>
<dbReference type="OrthoDB" id="342981at2759"/>
<comment type="caution">
    <text evidence="11">The sequence shown here is derived from an EMBL/GenBank/DDBJ whole genome shotgun (WGS) entry which is preliminary data.</text>
</comment>
<dbReference type="Gene3D" id="1.20.5.110">
    <property type="match status" value="1"/>
</dbReference>
<dbReference type="InterPro" id="IPR019529">
    <property type="entry name" value="Syntaxin-18_N"/>
</dbReference>
<keyword evidence="8 9" id="KW-0472">Membrane</keyword>
<gene>
    <name evidence="11" type="ORF">O181_023853</name>
</gene>
<dbReference type="InterPro" id="IPR000727">
    <property type="entry name" value="T_SNARE_dom"/>
</dbReference>
<evidence type="ECO:0000256" key="7">
    <source>
        <dbReference type="ARBA" id="ARBA00023054"/>
    </source>
</evidence>
<evidence type="ECO:0000313" key="12">
    <source>
        <dbReference type="Proteomes" id="UP000765509"/>
    </source>
</evidence>
<name>A0A9Q3CJL6_9BASI</name>
<keyword evidence="7" id="KW-0175">Coiled coil</keyword>
<dbReference type="SUPFAM" id="SSF58038">
    <property type="entry name" value="SNARE fusion complex"/>
    <property type="match status" value="1"/>
</dbReference>
<evidence type="ECO:0000256" key="9">
    <source>
        <dbReference type="SAM" id="Phobius"/>
    </source>
</evidence>
<dbReference type="AlphaFoldDB" id="A0A9Q3CJL6"/>
<dbReference type="Proteomes" id="UP000765509">
    <property type="component" value="Unassembled WGS sequence"/>
</dbReference>
<evidence type="ECO:0000256" key="2">
    <source>
        <dbReference type="ARBA" id="ARBA00009063"/>
    </source>
</evidence>
<organism evidence="11 12">
    <name type="scientific">Austropuccinia psidii MF-1</name>
    <dbReference type="NCBI Taxonomy" id="1389203"/>
    <lineage>
        <taxon>Eukaryota</taxon>
        <taxon>Fungi</taxon>
        <taxon>Dikarya</taxon>
        <taxon>Basidiomycota</taxon>
        <taxon>Pucciniomycotina</taxon>
        <taxon>Pucciniomycetes</taxon>
        <taxon>Pucciniales</taxon>
        <taxon>Sphaerophragmiaceae</taxon>
        <taxon>Austropuccinia</taxon>
    </lineage>
</organism>
<evidence type="ECO:0000259" key="10">
    <source>
        <dbReference type="PROSITE" id="PS50192"/>
    </source>
</evidence>
<dbReference type="GO" id="GO:0031201">
    <property type="term" value="C:SNARE complex"/>
    <property type="evidence" value="ECO:0007669"/>
    <property type="project" value="TreeGrafter"/>
</dbReference>
<proteinExistence type="inferred from homology"/>
<evidence type="ECO:0000256" key="3">
    <source>
        <dbReference type="ARBA" id="ARBA00022448"/>
    </source>
</evidence>
<keyword evidence="5" id="KW-0653">Protein transport</keyword>
<dbReference type="FunFam" id="1.20.5.110:FF:000069">
    <property type="entry name" value="Related to syntaxin 18"/>
    <property type="match status" value="1"/>
</dbReference>
<evidence type="ECO:0000256" key="6">
    <source>
        <dbReference type="ARBA" id="ARBA00022989"/>
    </source>
</evidence>
<dbReference type="GO" id="GO:0015031">
    <property type="term" value="P:protein transport"/>
    <property type="evidence" value="ECO:0007669"/>
    <property type="project" value="UniProtKB-KW"/>
</dbReference>
<evidence type="ECO:0000256" key="1">
    <source>
        <dbReference type="ARBA" id="ARBA00004211"/>
    </source>
</evidence>